<proteinExistence type="predicted"/>
<dbReference type="STRING" id="1172190.M947_09775"/>
<sequence length="114" mass="13441">MREFVKFENLEEVFSDLSDVLKNSLQRDILSIKKLVKDSKKFKSLSSEFPKLKDAEYVIFSEHMKGEFHESESYIFVDAKGRDVCNISGREMDLYEMITDCKNLIEKKHHNSRV</sequence>
<keyword evidence="2" id="KW-1185">Reference proteome</keyword>
<dbReference type="PATRIC" id="fig|1172190.3.peg.1889"/>
<evidence type="ECO:0000313" key="2">
    <source>
        <dbReference type="Proteomes" id="UP000015520"/>
    </source>
</evidence>
<name>T0J3H8_9BACT</name>
<dbReference type="RefSeq" id="WP_021288200.1">
    <property type="nucleotide sequence ID" value="NZ_AUPZ01000013.1"/>
</dbReference>
<dbReference type="Proteomes" id="UP000015520">
    <property type="component" value="Unassembled WGS sequence"/>
</dbReference>
<organism evidence="1 2">
    <name type="scientific">Sulfurimonas hongkongensis</name>
    <dbReference type="NCBI Taxonomy" id="1172190"/>
    <lineage>
        <taxon>Bacteria</taxon>
        <taxon>Pseudomonadati</taxon>
        <taxon>Campylobacterota</taxon>
        <taxon>Epsilonproteobacteria</taxon>
        <taxon>Campylobacterales</taxon>
        <taxon>Sulfurimonadaceae</taxon>
        <taxon>Sulfurimonas</taxon>
    </lineage>
</organism>
<dbReference type="AlphaFoldDB" id="T0J3H8"/>
<gene>
    <name evidence="1" type="ORF">M947_09775</name>
</gene>
<accession>T0J3H8</accession>
<protein>
    <submittedName>
        <fullName evidence="1">Uncharacterized protein</fullName>
    </submittedName>
</protein>
<evidence type="ECO:0000313" key="1">
    <source>
        <dbReference type="EMBL" id="EQB35560.1"/>
    </source>
</evidence>
<reference evidence="1 2" key="1">
    <citation type="submission" date="2013-07" db="EMBL/GenBank/DDBJ databases">
        <title>Sulfurimonas hongkongensis AST-10 Genome Sequencing.</title>
        <authorList>
            <person name="Cai L."/>
            <person name="Zhang T."/>
        </authorList>
    </citation>
    <scope>NUCLEOTIDE SEQUENCE [LARGE SCALE GENOMIC DNA]</scope>
    <source>
        <strain evidence="1 2">AST-10</strain>
    </source>
</reference>
<dbReference type="OrthoDB" id="5334368at2"/>
<comment type="caution">
    <text evidence="1">The sequence shown here is derived from an EMBL/GenBank/DDBJ whole genome shotgun (WGS) entry which is preliminary data.</text>
</comment>
<dbReference type="EMBL" id="AUPZ01000013">
    <property type="protein sequence ID" value="EQB35560.1"/>
    <property type="molecule type" value="Genomic_DNA"/>
</dbReference>